<accession>A0A0L6JVZ8</accession>
<protein>
    <recommendedName>
        <fullName evidence="5">Glutathione peroxidase</fullName>
    </recommendedName>
</protein>
<dbReference type="PIRSF" id="PIRSF000303">
    <property type="entry name" value="Glutathion_perox"/>
    <property type="match status" value="1"/>
</dbReference>
<dbReference type="Pfam" id="PF00255">
    <property type="entry name" value="GSHPx"/>
    <property type="match status" value="1"/>
</dbReference>
<dbReference type="InterPro" id="IPR029759">
    <property type="entry name" value="GPX_AS"/>
</dbReference>
<dbReference type="PROSITE" id="PS51352">
    <property type="entry name" value="THIOREDOXIN_2"/>
    <property type="match status" value="1"/>
</dbReference>
<dbReference type="PANTHER" id="PTHR11592:SF78">
    <property type="entry name" value="GLUTATHIONE PEROXIDASE"/>
    <property type="match status" value="1"/>
</dbReference>
<evidence type="ECO:0000256" key="5">
    <source>
        <dbReference type="RuleBase" id="RU000499"/>
    </source>
</evidence>
<organism evidence="7 8">
    <name type="scientific">Pseudobacteroides cellulosolvens ATCC 35603 = DSM 2933</name>
    <dbReference type="NCBI Taxonomy" id="398512"/>
    <lineage>
        <taxon>Bacteria</taxon>
        <taxon>Bacillati</taxon>
        <taxon>Bacillota</taxon>
        <taxon>Clostridia</taxon>
        <taxon>Eubacteriales</taxon>
        <taxon>Oscillospiraceae</taxon>
        <taxon>Pseudobacteroides</taxon>
    </lineage>
</organism>
<dbReference type="Proteomes" id="UP000036923">
    <property type="component" value="Unassembled WGS sequence"/>
</dbReference>
<dbReference type="PROSITE" id="PS00460">
    <property type="entry name" value="GLUTATHIONE_PEROXID_1"/>
    <property type="match status" value="1"/>
</dbReference>
<keyword evidence="2 5" id="KW-0575">Peroxidase</keyword>
<dbReference type="STRING" id="398512.Bccel_5176"/>
<proteinExistence type="inferred from homology"/>
<evidence type="ECO:0000256" key="4">
    <source>
        <dbReference type="PIRSR" id="PIRSR000303-1"/>
    </source>
</evidence>
<gene>
    <name evidence="7" type="ORF">Bccel_5176</name>
</gene>
<evidence type="ECO:0000313" key="7">
    <source>
        <dbReference type="EMBL" id="KNY29899.1"/>
    </source>
</evidence>
<name>A0A0L6JVZ8_9FIRM</name>
<dbReference type="PANTHER" id="PTHR11592">
    <property type="entry name" value="GLUTATHIONE PEROXIDASE"/>
    <property type="match status" value="1"/>
</dbReference>
<keyword evidence="8" id="KW-1185">Reference proteome</keyword>
<dbReference type="CDD" id="cd00340">
    <property type="entry name" value="GSH_Peroxidase"/>
    <property type="match status" value="1"/>
</dbReference>
<dbReference type="EMBL" id="LGTC01000001">
    <property type="protein sequence ID" value="KNY29899.1"/>
    <property type="molecule type" value="Genomic_DNA"/>
</dbReference>
<dbReference type="InterPro" id="IPR036249">
    <property type="entry name" value="Thioredoxin-like_sf"/>
</dbReference>
<dbReference type="RefSeq" id="WP_036943530.1">
    <property type="nucleotide sequence ID" value="NZ_JQKC01000022.1"/>
</dbReference>
<keyword evidence="3 5" id="KW-0560">Oxidoreductase</keyword>
<sequence>MSELYNFTAKDIDGNDFTFDTLKGKVVLIVNTASKCGFTPQYEGLQKLYEKYKDKGLVILGFPTNDFLFQEPGSNSDIKNFCMLNYGVDFPMFEKIHVRGKYSHPLYRYLVDGAGNKEHKGFIKWNFTKFLFDREGNIVERFGPNTVPESIEEKIKELV</sequence>
<dbReference type="eggNOG" id="COG0386">
    <property type="taxonomic scope" value="Bacteria"/>
</dbReference>
<feature type="active site" evidence="4">
    <location>
        <position position="36"/>
    </location>
</feature>
<dbReference type="FunFam" id="3.40.30.10:FF:000010">
    <property type="entry name" value="Glutathione peroxidase"/>
    <property type="match status" value="1"/>
</dbReference>
<dbReference type="SUPFAM" id="SSF52833">
    <property type="entry name" value="Thioredoxin-like"/>
    <property type="match status" value="1"/>
</dbReference>
<dbReference type="OrthoDB" id="9809733at2"/>
<dbReference type="GO" id="GO:0034599">
    <property type="term" value="P:cellular response to oxidative stress"/>
    <property type="evidence" value="ECO:0007669"/>
    <property type="project" value="TreeGrafter"/>
</dbReference>
<dbReference type="PATRIC" id="fig|398512.5.peg.5426"/>
<dbReference type="AlphaFoldDB" id="A0A0L6JVZ8"/>
<evidence type="ECO:0000313" key="8">
    <source>
        <dbReference type="Proteomes" id="UP000036923"/>
    </source>
</evidence>
<evidence type="ECO:0000256" key="2">
    <source>
        <dbReference type="ARBA" id="ARBA00022559"/>
    </source>
</evidence>
<dbReference type="InterPro" id="IPR013766">
    <property type="entry name" value="Thioredoxin_domain"/>
</dbReference>
<dbReference type="GO" id="GO:0004601">
    <property type="term" value="F:peroxidase activity"/>
    <property type="evidence" value="ECO:0007669"/>
    <property type="project" value="UniProtKB-KW"/>
</dbReference>
<reference evidence="8" key="1">
    <citation type="submission" date="2015-07" db="EMBL/GenBank/DDBJ databases">
        <title>Near-Complete Genome Sequence of the Cellulolytic Bacterium Bacteroides (Pseudobacteroides) cellulosolvens ATCC 35603.</title>
        <authorList>
            <person name="Dassa B."/>
            <person name="Utturkar S.M."/>
            <person name="Klingeman D.M."/>
            <person name="Hurt R.A."/>
            <person name="Keller M."/>
            <person name="Xu J."/>
            <person name="Reddy Y.H.K."/>
            <person name="Borovok I."/>
            <person name="Grinberg I.R."/>
            <person name="Lamed R."/>
            <person name="Zhivin O."/>
            <person name="Bayer E.A."/>
            <person name="Brown S.D."/>
        </authorList>
    </citation>
    <scope>NUCLEOTIDE SEQUENCE [LARGE SCALE GENOMIC DNA]</scope>
    <source>
        <strain evidence="8">DSM 2933</strain>
    </source>
</reference>
<dbReference type="PROSITE" id="PS51355">
    <property type="entry name" value="GLUTATHIONE_PEROXID_3"/>
    <property type="match status" value="1"/>
</dbReference>
<evidence type="ECO:0000256" key="3">
    <source>
        <dbReference type="ARBA" id="ARBA00023002"/>
    </source>
</evidence>
<dbReference type="Gene3D" id="3.40.30.10">
    <property type="entry name" value="Glutaredoxin"/>
    <property type="match status" value="1"/>
</dbReference>
<evidence type="ECO:0000256" key="1">
    <source>
        <dbReference type="ARBA" id="ARBA00006926"/>
    </source>
</evidence>
<feature type="domain" description="Thioredoxin" evidence="6">
    <location>
        <begin position="1"/>
        <end position="159"/>
    </location>
</feature>
<dbReference type="InterPro" id="IPR000889">
    <property type="entry name" value="Glutathione_peroxidase"/>
</dbReference>
<comment type="caution">
    <text evidence="7">The sequence shown here is derived from an EMBL/GenBank/DDBJ whole genome shotgun (WGS) entry which is preliminary data.</text>
</comment>
<comment type="similarity">
    <text evidence="1 5">Belongs to the glutathione peroxidase family.</text>
</comment>
<dbReference type="PRINTS" id="PR01011">
    <property type="entry name" value="GLUTPROXDASE"/>
</dbReference>
<evidence type="ECO:0000259" key="6">
    <source>
        <dbReference type="PROSITE" id="PS51352"/>
    </source>
</evidence>